<comment type="caution">
    <text evidence="1">The sequence shown here is derived from an EMBL/GenBank/DDBJ whole genome shotgun (WGS) entry which is preliminary data.</text>
</comment>
<dbReference type="PANTHER" id="PTHR14187:SF5">
    <property type="entry name" value="HEAT SHOCK 70 KDA PROTEIN 12A"/>
    <property type="match status" value="1"/>
</dbReference>
<organism evidence="1 2">
    <name type="scientific">Marasmius tenuissimus</name>
    <dbReference type="NCBI Taxonomy" id="585030"/>
    <lineage>
        <taxon>Eukaryota</taxon>
        <taxon>Fungi</taxon>
        <taxon>Dikarya</taxon>
        <taxon>Basidiomycota</taxon>
        <taxon>Agaricomycotina</taxon>
        <taxon>Agaricomycetes</taxon>
        <taxon>Agaricomycetidae</taxon>
        <taxon>Agaricales</taxon>
        <taxon>Marasmiineae</taxon>
        <taxon>Marasmiaceae</taxon>
        <taxon>Marasmius</taxon>
    </lineage>
</organism>
<sequence>MPVKFQPHEGHVQGLVLAIDIGTTFSGISYAFLKPKTVPEIQAVTRFPAQEHVGGDAKIPSVLYYDRKGNVKAVGAEAQLGENIEQAQRQDWIKAEWFKLHFRREDHITPSDVNRDMGSELPSLPPNKTAVDVFGDFLRYLYSCAKKYILGTVPDRCFWAKIEEHIQFVLSHPNCWEAQEQSLLKDACVKAGLIPDTLEGRNKVSLITEGEACLHFCINEAKSGIQSIVPDVKNLMVVDAGGGTVDISTYSVHTGRMRRINETSTFQEITIPKSRYVGSVLVTQNARAYLKDLLADSGFAKNLDRMTKEFDRSAKLRFSGSNPSYIEFAASDVNDEERNIQGGQLKLPGYVVQKFFEKSLTAITSSMGYLLQGAEREGHKIKAVFLVGGFASNEYLFKRLSELLRAQGVKLYRPHAHLNKATADGAVSYCLRSMVSARVARYTIGVPCSFEYNRNDCEHNKRKSTMTRWHSGQMCIPNGFAVLVSKGEKVTENQVHSDTYHDEALDRGELARTTTSLWVYKGQIANPTWMNVDADNFHSVCKIEADISQMSEALVPHLQLDGSYRYELRYNVEISLGTTELKANISWKEKVRFHVQLQRRVTYSHGPTSDRES</sequence>
<reference evidence="1 2" key="1">
    <citation type="submission" date="2024-05" db="EMBL/GenBank/DDBJ databases">
        <title>A draft genome resource for the thread blight pathogen Marasmius tenuissimus strain MS-2.</title>
        <authorList>
            <person name="Yulfo-Soto G.E."/>
            <person name="Baruah I.K."/>
            <person name="Amoako-Attah I."/>
            <person name="Bukari Y."/>
            <person name="Meinhardt L.W."/>
            <person name="Bailey B.A."/>
            <person name="Cohen S.P."/>
        </authorList>
    </citation>
    <scope>NUCLEOTIDE SEQUENCE [LARGE SCALE GENOMIC DNA]</scope>
    <source>
        <strain evidence="1 2">MS-2</strain>
    </source>
</reference>
<evidence type="ECO:0000313" key="2">
    <source>
        <dbReference type="Proteomes" id="UP001437256"/>
    </source>
</evidence>
<dbReference type="Gene3D" id="3.90.640.10">
    <property type="entry name" value="Actin, Chain A, domain 4"/>
    <property type="match status" value="1"/>
</dbReference>
<evidence type="ECO:0000313" key="1">
    <source>
        <dbReference type="EMBL" id="KAL0063217.1"/>
    </source>
</evidence>
<proteinExistence type="predicted"/>
<protein>
    <submittedName>
        <fullName evidence="1">Uncharacterized protein</fullName>
    </submittedName>
</protein>
<gene>
    <name evidence="1" type="ORF">AAF712_009915</name>
</gene>
<dbReference type="Proteomes" id="UP001437256">
    <property type="component" value="Unassembled WGS sequence"/>
</dbReference>
<dbReference type="EMBL" id="JBBXMP010000086">
    <property type="protein sequence ID" value="KAL0063217.1"/>
    <property type="molecule type" value="Genomic_DNA"/>
</dbReference>
<accession>A0ABR2ZQ08</accession>
<name>A0ABR2ZQ08_9AGAR</name>
<dbReference type="PANTHER" id="PTHR14187">
    <property type="entry name" value="ALPHA KINASE/ELONGATION FACTOR 2 KINASE"/>
    <property type="match status" value="1"/>
</dbReference>
<dbReference type="CDD" id="cd10170">
    <property type="entry name" value="ASKHA_NBD_HSP70"/>
    <property type="match status" value="1"/>
</dbReference>
<dbReference type="InterPro" id="IPR043129">
    <property type="entry name" value="ATPase_NBD"/>
</dbReference>
<keyword evidence="2" id="KW-1185">Reference proteome</keyword>
<dbReference type="Gene3D" id="3.30.420.40">
    <property type="match status" value="2"/>
</dbReference>
<dbReference type="SUPFAM" id="SSF53067">
    <property type="entry name" value="Actin-like ATPase domain"/>
    <property type="match status" value="2"/>
</dbReference>